<name>K9WDL3_9CYAN</name>
<evidence type="ECO:0000313" key="2">
    <source>
        <dbReference type="Proteomes" id="UP000010471"/>
    </source>
</evidence>
<gene>
    <name evidence="1" type="ORF">Mic7113_1724</name>
</gene>
<dbReference type="AlphaFoldDB" id="K9WDL3"/>
<dbReference type="EMBL" id="CP003630">
    <property type="protein sequence ID" value="AFZ17587.1"/>
    <property type="molecule type" value="Genomic_DNA"/>
</dbReference>
<organism evidence="1 2">
    <name type="scientific">Allocoleopsis franciscana PCC 7113</name>
    <dbReference type="NCBI Taxonomy" id="1173027"/>
    <lineage>
        <taxon>Bacteria</taxon>
        <taxon>Bacillati</taxon>
        <taxon>Cyanobacteriota</taxon>
        <taxon>Cyanophyceae</taxon>
        <taxon>Coleofasciculales</taxon>
        <taxon>Coleofasciculaceae</taxon>
        <taxon>Allocoleopsis</taxon>
        <taxon>Allocoleopsis franciscana</taxon>
    </lineage>
</organism>
<keyword evidence="2" id="KW-1185">Reference proteome</keyword>
<dbReference type="HOGENOM" id="CLU_3081876_0_0_3"/>
<dbReference type="STRING" id="1173027.Mic7113_1724"/>
<sequence>MAVPLFLHNWDALVFSEKGDRKRRFQYVIDDDNHNDSALTSMKASKAKEIQR</sequence>
<accession>K9WDL3</accession>
<reference evidence="1 2" key="1">
    <citation type="submission" date="2012-06" db="EMBL/GenBank/DDBJ databases">
        <title>Finished chromosome of genome of Microcoleus sp. PCC 7113.</title>
        <authorList>
            <consortium name="US DOE Joint Genome Institute"/>
            <person name="Gugger M."/>
            <person name="Coursin T."/>
            <person name="Rippka R."/>
            <person name="Tandeau De Marsac N."/>
            <person name="Huntemann M."/>
            <person name="Wei C.-L."/>
            <person name="Han J."/>
            <person name="Detter J.C."/>
            <person name="Han C."/>
            <person name="Tapia R."/>
            <person name="Chen A."/>
            <person name="Kyrpides N."/>
            <person name="Mavromatis K."/>
            <person name="Markowitz V."/>
            <person name="Szeto E."/>
            <person name="Ivanova N."/>
            <person name="Pagani I."/>
            <person name="Pati A."/>
            <person name="Goodwin L."/>
            <person name="Nordberg H.P."/>
            <person name="Cantor M.N."/>
            <person name="Hua S.X."/>
            <person name="Woyke T."/>
            <person name="Kerfeld C.A."/>
        </authorList>
    </citation>
    <scope>NUCLEOTIDE SEQUENCE [LARGE SCALE GENOMIC DNA]</scope>
    <source>
        <strain evidence="1 2">PCC 7113</strain>
    </source>
</reference>
<dbReference type="RefSeq" id="WP_015181739.1">
    <property type="nucleotide sequence ID" value="NC_019738.1"/>
</dbReference>
<dbReference type="KEGG" id="mic:Mic7113_1724"/>
<dbReference type="Proteomes" id="UP000010471">
    <property type="component" value="Chromosome"/>
</dbReference>
<protein>
    <submittedName>
        <fullName evidence="1">Uncharacterized protein</fullName>
    </submittedName>
</protein>
<evidence type="ECO:0000313" key="1">
    <source>
        <dbReference type="EMBL" id="AFZ17587.1"/>
    </source>
</evidence>
<proteinExistence type="predicted"/>